<comment type="caution">
    <text evidence="2">The sequence shown here is derived from an EMBL/GenBank/DDBJ whole genome shotgun (WGS) entry which is preliminary data.</text>
</comment>
<keyword evidence="1" id="KW-1133">Transmembrane helix</keyword>
<reference evidence="2 3" key="1">
    <citation type="submission" date="2023-07" db="EMBL/GenBank/DDBJ databases">
        <title>Sequencing the genomes of 1000 actinobacteria strains.</title>
        <authorList>
            <person name="Klenk H.-P."/>
        </authorList>
    </citation>
    <scope>NUCLEOTIDE SEQUENCE [LARGE SCALE GENOMIC DNA]</scope>
    <source>
        <strain evidence="2 3">DSM 44710</strain>
    </source>
</reference>
<feature type="transmembrane region" description="Helical" evidence="1">
    <location>
        <begin position="46"/>
        <end position="66"/>
    </location>
</feature>
<sequence>MHVWQLTTWPPYPWAPGWLAAYFVSLTLLDPLAGVLLLLRRRSGLVLGAVILTTDAAANGYAVYVLGVSSPAAIVAQAVISGFAVVASGTLPRAWAYCGDKS</sequence>
<accession>A0ABT9MUS0</accession>
<name>A0ABT9MUS0_9ACTN</name>
<dbReference type="RefSeq" id="WP_306830818.1">
    <property type="nucleotide sequence ID" value="NZ_JAUSRA010000001.1"/>
</dbReference>
<evidence type="ECO:0000256" key="1">
    <source>
        <dbReference type="SAM" id="Phobius"/>
    </source>
</evidence>
<feature type="transmembrane region" description="Helical" evidence="1">
    <location>
        <begin position="20"/>
        <end position="39"/>
    </location>
</feature>
<keyword evidence="3" id="KW-1185">Reference proteome</keyword>
<keyword evidence="1" id="KW-0472">Membrane</keyword>
<dbReference type="EMBL" id="JAUSRA010000001">
    <property type="protein sequence ID" value="MDP9795202.1"/>
    <property type="molecule type" value="Genomic_DNA"/>
</dbReference>
<feature type="transmembrane region" description="Helical" evidence="1">
    <location>
        <begin position="72"/>
        <end position="91"/>
    </location>
</feature>
<evidence type="ECO:0000313" key="2">
    <source>
        <dbReference type="EMBL" id="MDP9795202.1"/>
    </source>
</evidence>
<dbReference type="Proteomes" id="UP001240984">
    <property type="component" value="Unassembled WGS sequence"/>
</dbReference>
<organism evidence="2 3">
    <name type="scientific">Catenuloplanes nepalensis</name>
    <dbReference type="NCBI Taxonomy" id="587533"/>
    <lineage>
        <taxon>Bacteria</taxon>
        <taxon>Bacillati</taxon>
        <taxon>Actinomycetota</taxon>
        <taxon>Actinomycetes</taxon>
        <taxon>Micromonosporales</taxon>
        <taxon>Micromonosporaceae</taxon>
        <taxon>Catenuloplanes</taxon>
    </lineage>
</organism>
<keyword evidence="1" id="KW-0812">Transmembrane</keyword>
<proteinExistence type="predicted"/>
<gene>
    <name evidence="2" type="ORF">J2S43_003714</name>
</gene>
<evidence type="ECO:0000313" key="3">
    <source>
        <dbReference type="Proteomes" id="UP001240984"/>
    </source>
</evidence>
<protein>
    <submittedName>
        <fullName evidence="2">Uncharacterized protein</fullName>
    </submittedName>
</protein>